<dbReference type="OrthoDB" id="9886791at2"/>
<dbReference type="KEGG" id="por:APT59_11145"/>
<dbReference type="EMBL" id="CP013987">
    <property type="protein sequence ID" value="ALZ84723.1"/>
    <property type="molecule type" value="Genomic_DNA"/>
</dbReference>
<protein>
    <submittedName>
        <fullName evidence="1">Uncharacterized protein</fullName>
    </submittedName>
</protein>
<dbReference type="Proteomes" id="UP000064137">
    <property type="component" value="Chromosome"/>
</dbReference>
<evidence type="ECO:0000313" key="2">
    <source>
        <dbReference type="Proteomes" id="UP000064137"/>
    </source>
</evidence>
<gene>
    <name evidence="1" type="ORF">APT59_11145</name>
</gene>
<proteinExistence type="predicted"/>
<reference evidence="1 2" key="1">
    <citation type="submission" date="2016-01" db="EMBL/GenBank/DDBJ databases">
        <title>Annotation of Pseudomonas oryzihabitans USDA-ARS-USMARC-56511.</title>
        <authorList>
            <person name="Harhay G.P."/>
            <person name="Harhay D.M."/>
            <person name="Smith T.P.L."/>
            <person name="Bono J.L."/>
            <person name="Heaton M.P."/>
            <person name="Clawson M.L."/>
            <person name="Chitko-Mckown C.G."/>
            <person name="Capik S.F."/>
            <person name="DeDonder K.D."/>
            <person name="Apley M.D."/>
            <person name="Lubbers B.V."/>
            <person name="White B.J."/>
            <person name="Larson R.L."/>
        </authorList>
    </citation>
    <scope>NUCLEOTIDE SEQUENCE [LARGE SCALE GENOMIC DNA]</scope>
    <source>
        <strain evidence="1 2">USDA-ARS-USMARC-56511</strain>
    </source>
</reference>
<organism evidence="1 2">
    <name type="scientific">Pseudomonas oryzihabitans</name>
    <dbReference type="NCBI Taxonomy" id="47885"/>
    <lineage>
        <taxon>Bacteria</taxon>
        <taxon>Pseudomonadati</taxon>
        <taxon>Pseudomonadota</taxon>
        <taxon>Gammaproteobacteria</taxon>
        <taxon>Pseudomonadales</taxon>
        <taxon>Pseudomonadaceae</taxon>
        <taxon>Pseudomonas</taxon>
    </lineage>
</organism>
<dbReference type="AlphaFoldDB" id="A0A0U4WPU5"/>
<accession>A0A0U4WPU5</accession>
<evidence type="ECO:0000313" key="1">
    <source>
        <dbReference type="EMBL" id="ALZ84723.1"/>
    </source>
</evidence>
<dbReference type="RefSeq" id="WP_027599416.1">
    <property type="nucleotide sequence ID" value="NZ_CP013987.1"/>
</dbReference>
<sequence>MEQLKQAPFMISGRQPVPSAACEYEAQLLEAVRVLSRDDQQRVYLLVLDLARVSGPLMRKRSASMETDVRLGAK</sequence>
<name>A0A0U4WPU5_9PSED</name>